<comment type="caution">
    <text evidence="3">The sequence shown here is derived from an EMBL/GenBank/DDBJ whole genome shotgun (WGS) entry which is preliminary data.</text>
</comment>
<dbReference type="InterPro" id="IPR052159">
    <property type="entry name" value="Competence_DNA_uptake"/>
</dbReference>
<evidence type="ECO:0000259" key="2">
    <source>
        <dbReference type="SMART" id="SM00849"/>
    </source>
</evidence>
<evidence type="ECO:0000313" key="4">
    <source>
        <dbReference type="Proteomes" id="UP000034154"/>
    </source>
</evidence>
<reference evidence="3 4" key="1">
    <citation type="journal article" date="2015" name="Nature">
        <title>rRNA introns, odd ribosomes, and small enigmatic genomes across a large radiation of phyla.</title>
        <authorList>
            <person name="Brown C.T."/>
            <person name="Hug L.A."/>
            <person name="Thomas B.C."/>
            <person name="Sharon I."/>
            <person name="Castelle C.J."/>
            <person name="Singh A."/>
            <person name="Wilkins M.J."/>
            <person name="Williams K.H."/>
            <person name="Banfield J.F."/>
        </authorList>
    </citation>
    <scope>NUCLEOTIDE SEQUENCE [LARGE SCALE GENOMIC DNA]</scope>
</reference>
<dbReference type="EMBL" id="LCJB01000010">
    <property type="protein sequence ID" value="KKT71707.1"/>
    <property type="molecule type" value="Genomic_DNA"/>
</dbReference>
<evidence type="ECO:0000313" key="3">
    <source>
        <dbReference type="EMBL" id="KKT71707.1"/>
    </source>
</evidence>
<dbReference type="PATRIC" id="fig|1619000.3.peg.217"/>
<dbReference type="Gene3D" id="3.60.15.10">
    <property type="entry name" value="Ribonuclease Z/Hydroxyacylglutathione hydrolase-like"/>
    <property type="match status" value="1"/>
</dbReference>
<name>A0A0G1LS55_9BACT</name>
<accession>A0A0G1LS55</accession>
<dbReference type="InterPro" id="IPR035681">
    <property type="entry name" value="ComA-like_MBL"/>
</dbReference>
<dbReference type="InterPro" id="IPR036866">
    <property type="entry name" value="RibonucZ/Hydroxyglut_hydro"/>
</dbReference>
<dbReference type="AlphaFoldDB" id="A0A0G1LS55"/>
<protein>
    <recommendedName>
        <fullName evidence="2">Metallo-beta-lactamase domain-containing protein</fullName>
    </recommendedName>
</protein>
<dbReference type="SUPFAM" id="SSF56281">
    <property type="entry name" value="Metallo-hydrolase/oxidoreductase"/>
    <property type="match status" value="1"/>
</dbReference>
<dbReference type="Pfam" id="PF00753">
    <property type="entry name" value="Lactamase_B"/>
    <property type="match status" value="1"/>
</dbReference>
<organism evidence="3 4">
    <name type="scientific">Candidatus Uhrbacteria bacterium GW2011_GWF2_44_350</name>
    <dbReference type="NCBI Taxonomy" id="1619000"/>
    <lineage>
        <taxon>Bacteria</taxon>
        <taxon>Candidatus Uhriibacteriota</taxon>
    </lineage>
</organism>
<sequence length="335" mass="36790">MTLLIHSPRPMSRSPLKTRSRPIKTAKNQKRWFGLGLMAAVMVFSLFLQGTQAEWFSSDLKVWVLDVGQGDAIFIQTPEGEQILVDSGNPGTVLAKLGQVMPPWDRTIDKVIVTHPHADHEGGLPEILRRYQVTTIYETGVLGYDDMQYQVTELAAEQGTEIILSSNGVLPSSSPRWGRVGLHPPKSGEGGESAQLELRIIAPDSNLHNKKIDNLNSASIVLLLTYGDTSILLTGDATNEEESDFLSDLSEPIDILKVAHHGSVTSTSQKFLEIAAPRFAIFSVGADNDYGHPHPVTLERLYSRDIEIFRTDLDGDVLITSDGGEPVVESRPLPF</sequence>
<dbReference type="CDD" id="cd07731">
    <property type="entry name" value="ComA-like_MBL-fold"/>
    <property type="match status" value="1"/>
</dbReference>
<dbReference type="InterPro" id="IPR001279">
    <property type="entry name" value="Metallo-B-lactamas"/>
</dbReference>
<proteinExistence type="predicted"/>
<evidence type="ECO:0000256" key="1">
    <source>
        <dbReference type="SAM" id="MobiDB-lite"/>
    </source>
</evidence>
<dbReference type="PANTHER" id="PTHR30619:SF7">
    <property type="entry name" value="BETA-LACTAMASE DOMAIN PROTEIN"/>
    <property type="match status" value="1"/>
</dbReference>
<gene>
    <name evidence="3" type="ORF">UW63_C0010G0008</name>
</gene>
<feature type="region of interest" description="Disordered" evidence="1">
    <location>
        <begin position="1"/>
        <end position="21"/>
    </location>
</feature>
<dbReference type="Proteomes" id="UP000034154">
    <property type="component" value="Unassembled WGS sequence"/>
</dbReference>
<feature type="domain" description="Metallo-beta-lactamase" evidence="2">
    <location>
        <begin position="69"/>
        <end position="286"/>
    </location>
</feature>
<dbReference type="SMART" id="SM00849">
    <property type="entry name" value="Lactamase_B"/>
    <property type="match status" value="1"/>
</dbReference>
<dbReference type="PANTHER" id="PTHR30619">
    <property type="entry name" value="DNA INTERNALIZATION/COMPETENCE PROTEIN COMEC/REC2"/>
    <property type="match status" value="1"/>
</dbReference>